<dbReference type="EMBL" id="CP014038">
    <property type="protein sequence ID" value="AMF97185.1"/>
    <property type="molecule type" value="Genomic_DNA"/>
</dbReference>
<evidence type="ECO:0000313" key="5">
    <source>
        <dbReference type="Proteomes" id="UP000067422"/>
    </source>
</evidence>
<accession>A0A3A1PV57</accession>
<dbReference type="Pfam" id="PF13698">
    <property type="entry name" value="DUF4156"/>
    <property type="match status" value="1"/>
</dbReference>
<reference evidence="5" key="2">
    <citation type="submission" date="2015-12" db="EMBL/GenBank/DDBJ databases">
        <title>FDA dAtabase for Regulatory Grade micrObial Sequences (FDA-ARGOS): Supporting development and validation of Infectious Disease Dx tests.</title>
        <authorList>
            <person name="Hoffmann M."/>
            <person name="Allard M."/>
            <person name="Evans P."/>
            <person name="Brown E."/>
            <person name="Tallon L.J."/>
            <person name="Sadzewicz L."/>
            <person name="Sengamalay N."/>
            <person name="Ott S."/>
            <person name="Godinez A."/>
            <person name="Nagaraj S."/>
            <person name="Vyas G."/>
            <person name="Aluvathingal J."/>
            <person name="Nadendla S."/>
            <person name="Geyer C."/>
            <person name="Sichtig H."/>
        </authorList>
    </citation>
    <scope>NUCLEOTIDE SEQUENCE [LARGE SCALE GENOMIC DNA]</scope>
    <source>
        <strain evidence="5">ATCC 43516</strain>
    </source>
</reference>
<dbReference type="PROSITE" id="PS51257">
    <property type="entry name" value="PROKAR_LIPOPROTEIN"/>
    <property type="match status" value="1"/>
</dbReference>
<reference evidence="3 6" key="4">
    <citation type="submission" date="2018-08" db="EMBL/GenBank/DDBJ databases">
        <title>Vibrio harveyi strains pathogenic to white snook Centropomus viridis Lockington (1877) and potential probiotic bacteria.</title>
        <authorList>
            <person name="Soto-Rodriguez S."/>
            <person name="Gomez-Gil B."/>
            <person name="Lozano-Olvera R."/>
        </authorList>
    </citation>
    <scope>NUCLEOTIDE SEQUENCE [LARGE SCALE GENOMIC DNA]</scope>
    <source>
        <strain evidence="3 6">CAIM 1508</strain>
    </source>
</reference>
<dbReference type="AlphaFoldDB" id="A0A3A1PV57"/>
<protein>
    <submittedName>
        <fullName evidence="1">DUF4156 domain-containing protein</fullName>
    </submittedName>
    <submittedName>
        <fullName evidence="2">Outermembrane lipoprotein</fullName>
    </submittedName>
</protein>
<keyword evidence="2" id="KW-0449">Lipoprotein</keyword>
<reference evidence="2 4" key="1">
    <citation type="submission" date="2012-10" db="EMBL/GenBank/DDBJ databases">
        <title>Genome sequence of Vibrio Cholerae HENC-02.</title>
        <authorList>
            <person name="Eppinger M."/>
            <person name="Hasan N.A."/>
            <person name="Sengamalay N."/>
            <person name="Hine E."/>
            <person name="Su Q."/>
            <person name="Daugherty S.C."/>
            <person name="Young S."/>
            <person name="Sadzewicz L."/>
            <person name="Tallon L."/>
            <person name="Cebula T.A."/>
            <person name="Ravel J."/>
            <person name="Colwell R.R."/>
        </authorList>
    </citation>
    <scope>NUCLEOTIDE SEQUENCE [LARGE SCALE GENOMIC DNA]</scope>
    <source>
        <strain evidence="2 4">HENC-02</strain>
    </source>
</reference>
<organism evidence="2 4">
    <name type="scientific">Vibrio harveyi</name>
    <name type="common">Beneckea harveyi</name>
    <dbReference type="NCBI Taxonomy" id="669"/>
    <lineage>
        <taxon>Bacteria</taxon>
        <taxon>Pseudomonadati</taxon>
        <taxon>Pseudomonadota</taxon>
        <taxon>Gammaproteobacteria</taxon>
        <taxon>Vibrionales</taxon>
        <taxon>Vibrionaceae</taxon>
        <taxon>Vibrio</taxon>
    </lineage>
</organism>
<evidence type="ECO:0000313" key="1">
    <source>
        <dbReference type="EMBL" id="AMF97185.1"/>
    </source>
</evidence>
<reference evidence="1" key="3">
    <citation type="submission" date="2018-01" db="EMBL/GenBank/DDBJ databases">
        <title>FDA dAtabase for Regulatory Grade micrObial Sequences (FDA-ARGOS): Supporting development and validation of Infectious Disease Dx tests.</title>
        <authorList>
            <person name="Hoffmann M."/>
            <person name="Allard M."/>
            <person name="Evans P."/>
            <person name="Brown E."/>
            <person name="Tallon L."/>
            <person name="Sadzewicz L."/>
            <person name="Sengamalay N."/>
            <person name="Ott S."/>
            <person name="Godinez A."/>
            <person name="Nagaraj S."/>
            <person name="Vyas G."/>
            <person name="Aluvathingal J."/>
            <person name="Nadendla S."/>
            <person name="Geyer C."/>
            <person name="Sichtig H."/>
        </authorList>
    </citation>
    <scope>NUCLEOTIDE SEQUENCE</scope>
    <source>
        <strain evidence="1">FDAARGOS_107</strain>
    </source>
</reference>
<keyword evidence="5" id="KW-1185">Reference proteome</keyword>
<gene>
    <name evidence="1" type="ORF">AL538_05210</name>
    <name evidence="3" type="ORF">DS957_017225</name>
    <name evidence="2" type="ORF">VCHENC02_5775</name>
</gene>
<dbReference type="KEGG" id="vhr:AL538_05210"/>
<dbReference type="EMBL" id="QOUW02000074">
    <property type="protein sequence ID" value="RIW10335.1"/>
    <property type="molecule type" value="Genomic_DNA"/>
</dbReference>
<dbReference type="STRING" id="669.AL538_05210"/>
<evidence type="ECO:0000313" key="3">
    <source>
        <dbReference type="EMBL" id="RIW10335.1"/>
    </source>
</evidence>
<evidence type="ECO:0000313" key="6">
    <source>
        <dbReference type="Proteomes" id="UP000253437"/>
    </source>
</evidence>
<dbReference type="Proteomes" id="UP000008367">
    <property type="component" value="Unassembled WGS sequence"/>
</dbReference>
<evidence type="ECO:0000313" key="2">
    <source>
        <dbReference type="EMBL" id="EKM28313.1"/>
    </source>
</evidence>
<dbReference type="EMBL" id="AJSR01002582">
    <property type="protein sequence ID" value="EKM28313.1"/>
    <property type="molecule type" value="Genomic_DNA"/>
</dbReference>
<dbReference type="InterPro" id="IPR025294">
    <property type="entry name" value="DUF4156"/>
</dbReference>
<dbReference type="GeneID" id="83580934"/>
<evidence type="ECO:0000313" key="4">
    <source>
        <dbReference type="Proteomes" id="UP000008367"/>
    </source>
</evidence>
<sequence>MQRYVMIGGIALALMGCSSPSTLPTASSDDVQIRFDSQFNPDQCEYLGEVTGSEGHWYSYLFYTNDAMMHGAMVDLKNNAVLLNADTVYMIAPQDFATSFSVLGTAYRCQ</sequence>
<dbReference type="OrthoDB" id="6265533at2"/>
<name>A0A3A1PV57_VIBHA</name>
<dbReference type="Proteomes" id="UP000067422">
    <property type="component" value="Chromosome 1"/>
</dbReference>
<proteinExistence type="predicted"/>
<dbReference type="RefSeq" id="WP_005445350.1">
    <property type="nucleotide sequence ID" value="NZ_AP031614.1"/>
</dbReference>
<dbReference type="Proteomes" id="UP000253437">
    <property type="component" value="Unassembled WGS sequence"/>
</dbReference>